<organism evidence="9 10">
    <name type="scientific">Amycolatopsis acididurans</name>
    <dbReference type="NCBI Taxonomy" id="2724524"/>
    <lineage>
        <taxon>Bacteria</taxon>
        <taxon>Bacillati</taxon>
        <taxon>Actinomycetota</taxon>
        <taxon>Actinomycetes</taxon>
        <taxon>Pseudonocardiales</taxon>
        <taxon>Pseudonocardiaceae</taxon>
        <taxon>Amycolatopsis</taxon>
    </lineage>
</organism>
<evidence type="ECO:0000256" key="7">
    <source>
        <dbReference type="RuleBase" id="RU003942"/>
    </source>
</evidence>
<comment type="caution">
    <text evidence="9">The sequence shown here is derived from an EMBL/GenBank/DDBJ whole genome shotgun (WGS) entry which is preliminary data.</text>
</comment>
<dbReference type="InterPro" id="IPR000390">
    <property type="entry name" value="Small_drug/metabolite_transptr"/>
</dbReference>
<evidence type="ECO:0000256" key="2">
    <source>
        <dbReference type="ARBA" id="ARBA00022448"/>
    </source>
</evidence>
<reference evidence="9 10" key="1">
    <citation type="submission" date="2020-04" db="EMBL/GenBank/DDBJ databases">
        <title>Novel species.</title>
        <authorList>
            <person name="Teo W.F.A."/>
            <person name="Lipun K."/>
            <person name="Srisuk N."/>
            <person name="Duangmal K."/>
        </authorList>
    </citation>
    <scope>NUCLEOTIDE SEQUENCE [LARGE SCALE GENOMIC DNA]</scope>
    <source>
        <strain evidence="9 10">K13G38</strain>
    </source>
</reference>
<keyword evidence="5 8" id="KW-1133">Transmembrane helix</keyword>
<protein>
    <submittedName>
        <fullName evidence="9">Multidrug efflux SMR transporter</fullName>
    </submittedName>
</protein>
<keyword evidence="3" id="KW-1003">Cell membrane</keyword>
<keyword evidence="2" id="KW-0813">Transport</keyword>
<comment type="subcellular location">
    <subcellularLocation>
        <location evidence="1 7">Cell membrane</location>
        <topology evidence="1 7">Multi-pass membrane protein</topology>
    </subcellularLocation>
</comment>
<feature type="transmembrane region" description="Helical" evidence="8">
    <location>
        <begin position="86"/>
        <end position="106"/>
    </location>
</feature>
<dbReference type="RefSeq" id="WP_168518902.1">
    <property type="nucleotide sequence ID" value="NZ_JAAXLS010000018.1"/>
</dbReference>
<dbReference type="EMBL" id="JAAXLS010000018">
    <property type="protein sequence ID" value="NKQ55854.1"/>
    <property type="molecule type" value="Genomic_DNA"/>
</dbReference>
<dbReference type="Proteomes" id="UP000715441">
    <property type="component" value="Unassembled WGS sequence"/>
</dbReference>
<feature type="transmembrane region" description="Helical" evidence="8">
    <location>
        <begin position="33"/>
        <end position="51"/>
    </location>
</feature>
<dbReference type="SUPFAM" id="SSF103481">
    <property type="entry name" value="Multidrug resistance efflux transporter EmrE"/>
    <property type="match status" value="1"/>
</dbReference>
<keyword evidence="4 7" id="KW-0812">Transmembrane</keyword>
<sequence>MAPYLLLALAIVAEVIGTVSLKLSEGFSKLGPSIIVVIGYGVAFTALSLVLKLGMPIGVAYAIWSAAGVALVAIIGAVFLKEQMTLTMIGGLVLIIGGVVLLELGAAQ</sequence>
<comment type="similarity">
    <text evidence="7">Belongs to the drug/metabolite transporter (DMT) superfamily. Small multidrug resistance (SMR) (TC 2.A.7.1) family.</text>
</comment>
<evidence type="ECO:0000256" key="5">
    <source>
        <dbReference type="ARBA" id="ARBA00022989"/>
    </source>
</evidence>
<keyword evidence="6 8" id="KW-0472">Membrane</keyword>
<dbReference type="InterPro" id="IPR037185">
    <property type="entry name" value="EmrE-like"/>
</dbReference>
<evidence type="ECO:0000256" key="4">
    <source>
        <dbReference type="ARBA" id="ARBA00022692"/>
    </source>
</evidence>
<dbReference type="Pfam" id="PF00893">
    <property type="entry name" value="Multi_Drug_Res"/>
    <property type="match status" value="1"/>
</dbReference>
<feature type="transmembrane region" description="Helical" evidence="8">
    <location>
        <begin position="58"/>
        <end position="80"/>
    </location>
</feature>
<evidence type="ECO:0000256" key="6">
    <source>
        <dbReference type="ARBA" id="ARBA00023136"/>
    </source>
</evidence>
<keyword evidence="10" id="KW-1185">Reference proteome</keyword>
<evidence type="ECO:0000256" key="3">
    <source>
        <dbReference type="ARBA" id="ARBA00022475"/>
    </source>
</evidence>
<evidence type="ECO:0000256" key="8">
    <source>
        <dbReference type="SAM" id="Phobius"/>
    </source>
</evidence>
<proteinExistence type="inferred from homology"/>
<dbReference type="Gene3D" id="1.10.3730.20">
    <property type="match status" value="1"/>
</dbReference>
<evidence type="ECO:0000313" key="10">
    <source>
        <dbReference type="Proteomes" id="UP000715441"/>
    </source>
</evidence>
<dbReference type="InterPro" id="IPR045324">
    <property type="entry name" value="Small_multidrug_res"/>
</dbReference>
<accession>A0ABX1JAC6</accession>
<gene>
    <name evidence="9" type="ORF">HFP15_23545</name>
</gene>
<dbReference type="PANTHER" id="PTHR30561">
    <property type="entry name" value="SMR FAMILY PROTON-DEPENDENT DRUG EFFLUX TRANSPORTER SUGE"/>
    <property type="match status" value="1"/>
</dbReference>
<evidence type="ECO:0000256" key="1">
    <source>
        <dbReference type="ARBA" id="ARBA00004651"/>
    </source>
</evidence>
<dbReference type="PANTHER" id="PTHR30561:SF1">
    <property type="entry name" value="MULTIDRUG TRANSPORTER EMRE"/>
    <property type="match status" value="1"/>
</dbReference>
<name>A0ABX1JAC6_9PSEU</name>
<evidence type="ECO:0000313" key="9">
    <source>
        <dbReference type="EMBL" id="NKQ55854.1"/>
    </source>
</evidence>